<sequence>FTLRDNTIDFNHSIYVDVMYIDEHPLLHAVDEATRFQAARWLANLSSSNVWNALRICWIDSYLGPPEIINHDAGTNFTSSEFQQYNISLGIETKEIPVESANSMGIVERYHKPLRRAYSIIKEETKSTDKNLILQMAIKAINDTAGLDGIIPTLLVFGAYPRMSRLDPPAPSIATRAKAIQKAMAEVSKLRLQKQVTAALRTRNGPASIVQNIPLGIDILVWRTHRKQWEGPFKLLSLERENAVIQLPSESLPENRGQDSSNSPEDRPQLTKRLPARYRENEANQNLLHTQDTDCPLYPATITVYLTHNKLQPNFAYSRQKELDGLILRGVFEFVDIQAVPPGVRIFKSRFVDILKLAGTPQAFEKSRLVIQGYNDSEKSKVLTQSPTIQRSSQRLLFPIGLIKGLNFYTRDITQAYIQSKTSLPRDIFVTPPVELNHPPNFLLKILKPLHGIAANMK</sequence>
<protein>
    <recommendedName>
        <fullName evidence="3">Integrase catalytic domain-containing protein</fullName>
    </recommendedName>
</protein>
<evidence type="ECO:0000256" key="2">
    <source>
        <dbReference type="SAM" id="MobiDB-lite"/>
    </source>
</evidence>
<comment type="caution">
    <text evidence="4">The sequence shown here is derived from an EMBL/GenBank/DDBJ whole genome shotgun (WGS) entry which is preliminary data.</text>
</comment>
<dbReference type="AlphaFoldDB" id="A0A2S4PJ78"/>
<dbReference type="STRING" id="225359.A0A2S4PJ78"/>
<accession>A0A2S4PJ78</accession>
<dbReference type="SUPFAM" id="SSF53098">
    <property type="entry name" value="Ribonuclease H-like"/>
    <property type="match status" value="1"/>
</dbReference>
<dbReference type="PANTHER" id="PTHR37984">
    <property type="entry name" value="PROTEIN CBG26694"/>
    <property type="match status" value="1"/>
</dbReference>
<dbReference type="Proteomes" id="UP000237438">
    <property type="component" value="Unassembled WGS sequence"/>
</dbReference>
<evidence type="ECO:0000256" key="1">
    <source>
        <dbReference type="ARBA" id="ARBA00022884"/>
    </source>
</evidence>
<dbReference type="PROSITE" id="PS50994">
    <property type="entry name" value="INTEGRASE"/>
    <property type="match status" value="1"/>
</dbReference>
<dbReference type="InterPro" id="IPR012337">
    <property type="entry name" value="RNaseH-like_sf"/>
</dbReference>
<dbReference type="Gene3D" id="3.30.420.10">
    <property type="entry name" value="Ribonuclease H-like superfamily/Ribonuclease H"/>
    <property type="match status" value="1"/>
</dbReference>
<evidence type="ECO:0000259" key="3">
    <source>
        <dbReference type="PROSITE" id="PS50994"/>
    </source>
</evidence>
<dbReference type="InterPro" id="IPR036397">
    <property type="entry name" value="RNaseH_sf"/>
</dbReference>
<name>A0A2S4PJ78_9PEZI</name>
<feature type="domain" description="Integrase catalytic" evidence="3">
    <location>
        <begin position="1"/>
        <end position="169"/>
    </location>
</feature>
<organism evidence="4 5">
    <name type="scientific">Erysiphe pulchra</name>
    <dbReference type="NCBI Taxonomy" id="225359"/>
    <lineage>
        <taxon>Eukaryota</taxon>
        <taxon>Fungi</taxon>
        <taxon>Dikarya</taxon>
        <taxon>Ascomycota</taxon>
        <taxon>Pezizomycotina</taxon>
        <taxon>Leotiomycetes</taxon>
        <taxon>Erysiphales</taxon>
        <taxon>Erysiphaceae</taxon>
        <taxon>Erysiphe</taxon>
    </lineage>
</organism>
<dbReference type="GO" id="GO:0005634">
    <property type="term" value="C:nucleus"/>
    <property type="evidence" value="ECO:0007669"/>
    <property type="project" value="UniProtKB-ARBA"/>
</dbReference>
<gene>
    <name evidence="4" type="ORF">EPUL_006366</name>
</gene>
<keyword evidence="1" id="KW-0694">RNA-binding</keyword>
<keyword evidence="5" id="KW-1185">Reference proteome</keyword>
<reference evidence="4 5" key="1">
    <citation type="submission" date="2017-10" db="EMBL/GenBank/DDBJ databases">
        <title>Development of genomic resources for the powdery mildew, Erysiphe pulchra.</title>
        <authorList>
            <person name="Wadl P.A."/>
            <person name="Mack B.M."/>
            <person name="Moore G."/>
            <person name="Beltz S.B."/>
        </authorList>
    </citation>
    <scope>NUCLEOTIDE SEQUENCE [LARGE SCALE GENOMIC DNA]</scope>
    <source>
        <strain evidence="4">Cflorida</strain>
    </source>
</reference>
<dbReference type="EMBL" id="PEDP01004438">
    <property type="protein sequence ID" value="POS82075.1"/>
    <property type="molecule type" value="Genomic_DNA"/>
</dbReference>
<dbReference type="GO" id="GO:0015074">
    <property type="term" value="P:DNA integration"/>
    <property type="evidence" value="ECO:0007669"/>
    <property type="project" value="InterPro"/>
</dbReference>
<evidence type="ECO:0000313" key="5">
    <source>
        <dbReference type="Proteomes" id="UP000237438"/>
    </source>
</evidence>
<dbReference type="InterPro" id="IPR050951">
    <property type="entry name" value="Retrovirus_Pol_polyprotein"/>
</dbReference>
<proteinExistence type="predicted"/>
<dbReference type="PANTHER" id="PTHR37984:SF5">
    <property type="entry name" value="PROTEIN NYNRIN-LIKE"/>
    <property type="match status" value="1"/>
</dbReference>
<dbReference type="GO" id="GO:0003723">
    <property type="term" value="F:RNA binding"/>
    <property type="evidence" value="ECO:0007669"/>
    <property type="project" value="UniProtKB-KW"/>
</dbReference>
<dbReference type="InterPro" id="IPR001584">
    <property type="entry name" value="Integrase_cat-core"/>
</dbReference>
<dbReference type="OrthoDB" id="3556418at2759"/>
<feature type="region of interest" description="Disordered" evidence="2">
    <location>
        <begin position="247"/>
        <end position="270"/>
    </location>
</feature>
<evidence type="ECO:0000313" key="4">
    <source>
        <dbReference type="EMBL" id="POS82075.1"/>
    </source>
</evidence>
<feature type="non-terminal residue" evidence="4">
    <location>
        <position position="1"/>
    </location>
</feature>